<evidence type="ECO:0000256" key="1">
    <source>
        <dbReference type="ARBA" id="ARBA00006484"/>
    </source>
</evidence>
<proteinExistence type="inferred from homology"/>
<dbReference type="InterPro" id="IPR051911">
    <property type="entry name" value="SDR_oxidoreductase"/>
</dbReference>
<evidence type="ECO:0000313" key="3">
    <source>
        <dbReference type="EMBL" id="MBU9710183.1"/>
    </source>
</evidence>
<dbReference type="PROSITE" id="PS00061">
    <property type="entry name" value="ADH_SHORT"/>
    <property type="match status" value="1"/>
</dbReference>
<protein>
    <submittedName>
        <fullName evidence="3">SDR family oxidoreductase</fullName>
    </submittedName>
</protein>
<keyword evidence="2" id="KW-0560">Oxidoreductase</keyword>
<dbReference type="NCBIfam" id="NF005372">
    <property type="entry name" value="PRK06914.1"/>
    <property type="match status" value="1"/>
</dbReference>
<dbReference type="InterPro" id="IPR002347">
    <property type="entry name" value="SDR_fam"/>
</dbReference>
<comment type="caution">
    <text evidence="3">The sequence shown here is derived from an EMBL/GenBank/DDBJ whole genome shotgun (WGS) entry which is preliminary data.</text>
</comment>
<organism evidence="3 4">
    <name type="scientific">Evansella tamaricis</name>
    <dbReference type="NCBI Taxonomy" id="2069301"/>
    <lineage>
        <taxon>Bacteria</taxon>
        <taxon>Bacillati</taxon>
        <taxon>Bacillota</taxon>
        <taxon>Bacilli</taxon>
        <taxon>Bacillales</taxon>
        <taxon>Bacillaceae</taxon>
        <taxon>Evansella</taxon>
    </lineage>
</organism>
<dbReference type="RefSeq" id="WP_217064078.1">
    <property type="nucleotide sequence ID" value="NZ_JAHQCS010000004.1"/>
</dbReference>
<evidence type="ECO:0000313" key="4">
    <source>
        <dbReference type="Proteomes" id="UP000784880"/>
    </source>
</evidence>
<dbReference type="PANTHER" id="PTHR43976:SF16">
    <property type="entry name" value="SHORT-CHAIN DEHYDROGENASE_REDUCTASE FAMILY PROTEIN"/>
    <property type="match status" value="1"/>
</dbReference>
<evidence type="ECO:0000256" key="2">
    <source>
        <dbReference type="ARBA" id="ARBA00023002"/>
    </source>
</evidence>
<dbReference type="EMBL" id="JAHQCS010000004">
    <property type="protein sequence ID" value="MBU9710183.1"/>
    <property type="molecule type" value="Genomic_DNA"/>
</dbReference>
<keyword evidence="4" id="KW-1185">Reference proteome</keyword>
<accession>A0ABS6JCV2</accession>
<dbReference type="InterPro" id="IPR020904">
    <property type="entry name" value="Sc_DH/Rdtase_CS"/>
</dbReference>
<dbReference type="PANTHER" id="PTHR43976">
    <property type="entry name" value="SHORT CHAIN DEHYDROGENASE"/>
    <property type="match status" value="1"/>
</dbReference>
<dbReference type="CDD" id="cd05374">
    <property type="entry name" value="17beta-HSD-like_SDR_c"/>
    <property type="match status" value="1"/>
</dbReference>
<dbReference type="Pfam" id="PF00106">
    <property type="entry name" value="adh_short"/>
    <property type="match status" value="1"/>
</dbReference>
<dbReference type="Proteomes" id="UP000784880">
    <property type="component" value="Unassembled WGS sequence"/>
</dbReference>
<gene>
    <name evidence="3" type="ORF">KS419_00195</name>
</gene>
<reference evidence="3 4" key="1">
    <citation type="submission" date="2021-06" db="EMBL/GenBank/DDBJ databases">
        <title>Bacillus sp. RD4P76, an endophyte from a halophyte.</title>
        <authorList>
            <person name="Sun J.-Q."/>
        </authorList>
    </citation>
    <scope>NUCLEOTIDE SEQUENCE [LARGE SCALE GENOMIC DNA]</scope>
    <source>
        <strain evidence="3 4">CGMCC 1.15917</strain>
    </source>
</reference>
<name>A0ABS6JCV2_9BACI</name>
<comment type="similarity">
    <text evidence="1">Belongs to the short-chain dehydrogenases/reductases (SDR) family.</text>
</comment>
<sequence>MEREIVLITGTSSGFGYLTSVELAKKGYYVIATMRDLRNKNLLHSKMIDHNLVDNMEIFELDVTKDHQILKLQEYIMNKFGKIDILINNAGYCLGGISEYIASDEWRKQFDTNFFSVITLTNALMPMMRERRKGKIINIGSISGRFGFPGMAPYSSSKFALEGYSESLRLELIPFNVHVSIIEAGSFKTNIWEKGLANVIETNHKDYNELVQTIQENAEKTAKTAATPDAVIQLITKICSSHKPKLRYQIGKGVKSSIFARSILPWSVMEWIIKKQLKINKK</sequence>